<evidence type="ECO:0000256" key="1">
    <source>
        <dbReference type="ARBA" id="ARBA00004141"/>
    </source>
</evidence>
<comment type="subcellular location">
    <subcellularLocation>
        <location evidence="1">Membrane</location>
        <topology evidence="1">Multi-pass membrane protein</topology>
    </subcellularLocation>
</comment>
<evidence type="ECO:0000256" key="2">
    <source>
        <dbReference type="ARBA" id="ARBA00022692"/>
    </source>
</evidence>
<feature type="transmembrane region" description="Helical" evidence="6">
    <location>
        <begin position="194"/>
        <end position="217"/>
    </location>
</feature>
<evidence type="ECO:0000256" key="4">
    <source>
        <dbReference type="ARBA" id="ARBA00023136"/>
    </source>
</evidence>
<keyword evidence="2 6" id="KW-0812">Transmembrane</keyword>
<dbReference type="GO" id="GO:0015513">
    <property type="term" value="F:high-affinity secondary active nitrite transmembrane transporter activity"/>
    <property type="evidence" value="ECO:0007669"/>
    <property type="project" value="TreeGrafter"/>
</dbReference>
<reference evidence="7" key="1">
    <citation type="submission" date="2023-08" db="EMBL/GenBank/DDBJ databases">
        <title>Black Yeasts Isolated from many extreme environments.</title>
        <authorList>
            <person name="Coleine C."/>
            <person name="Stajich J.E."/>
            <person name="Selbmann L."/>
        </authorList>
    </citation>
    <scope>NUCLEOTIDE SEQUENCE</scope>
    <source>
        <strain evidence="7">CCFEE 5401</strain>
    </source>
</reference>
<comment type="similarity">
    <text evidence="5">Belongs to the FNT transporter (TC 1.A.16) family.</text>
</comment>
<evidence type="ECO:0000313" key="8">
    <source>
        <dbReference type="Proteomes" id="UP001310890"/>
    </source>
</evidence>
<sequence>MATSGALSPEDAAFETLETGEHHLREPLTMSLIRNFYGGLLLSAAGMSALILAMGVPEYTADNPAVTRVLQGSVFPIGLVLVYALGAELFTGYPMWFCMTIADRKGKPWQYVMTIIMSLGGNFLGALFWAVVQSYLTKTITEEPFRSSIIEQVDTNLTEQQWIVVFLRSIGCGFLVSVAMVLGTQNRDGVSKALALWLPFFISTVAEFPHTVEYMYLGMVGMLIGAKLTVGMYLWKALLPIILGNAVGGAFVGGYNYFVFVRRGEEKQTGQRRDWLPESGDD</sequence>
<proteinExistence type="inferred from homology"/>
<evidence type="ECO:0000256" key="5">
    <source>
        <dbReference type="ARBA" id="ARBA00049660"/>
    </source>
</evidence>
<dbReference type="AlphaFoldDB" id="A0AAN7TIW0"/>
<evidence type="ECO:0008006" key="9">
    <source>
        <dbReference type="Google" id="ProtNLM"/>
    </source>
</evidence>
<feature type="transmembrane region" description="Helical" evidence="6">
    <location>
        <begin position="237"/>
        <end position="258"/>
    </location>
</feature>
<dbReference type="InterPro" id="IPR000292">
    <property type="entry name" value="For/NO2_transpt"/>
</dbReference>
<feature type="transmembrane region" description="Helical" evidence="6">
    <location>
        <begin position="74"/>
        <end position="99"/>
    </location>
</feature>
<dbReference type="InterPro" id="IPR023271">
    <property type="entry name" value="Aquaporin-like"/>
</dbReference>
<dbReference type="PANTHER" id="PTHR30520">
    <property type="entry name" value="FORMATE TRANSPORTER-RELATED"/>
    <property type="match status" value="1"/>
</dbReference>
<dbReference type="Gene3D" id="1.20.1080.10">
    <property type="entry name" value="Glycerol uptake facilitator protein"/>
    <property type="match status" value="1"/>
</dbReference>
<keyword evidence="3 6" id="KW-1133">Transmembrane helix</keyword>
<accession>A0AAN7TIW0</accession>
<dbReference type="Pfam" id="PF01226">
    <property type="entry name" value="Form_Nir_trans"/>
    <property type="match status" value="1"/>
</dbReference>
<comment type="caution">
    <text evidence="7">The sequence shown here is derived from an EMBL/GenBank/DDBJ whole genome shotgun (WGS) entry which is preliminary data.</text>
</comment>
<feature type="transmembrane region" description="Helical" evidence="6">
    <location>
        <begin position="111"/>
        <end position="132"/>
    </location>
</feature>
<dbReference type="PANTHER" id="PTHR30520:SF6">
    <property type="entry name" value="FORMATE_NITRATE FAMILY TRANSPORTER (EUROFUNG)"/>
    <property type="match status" value="1"/>
</dbReference>
<dbReference type="EMBL" id="JAVRRL010000022">
    <property type="protein sequence ID" value="KAK5113635.1"/>
    <property type="molecule type" value="Genomic_DNA"/>
</dbReference>
<protein>
    <recommendedName>
        <fullName evidence="9">Formate/nitrite transporter</fullName>
    </recommendedName>
</protein>
<dbReference type="Proteomes" id="UP001310890">
    <property type="component" value="Unassembled WGS sequence"/>
</dbReference>
<evidence type="ECO:0000256" key="3">
    <source>
        <dbReference type="ARBA" id="ARBA00022989"/>
    </source>
</evidence>
<dbReference type="GO" id="GO:0005886">
    <property type="term" value="C:plasma membrane"/>
    <property type="evidence" value="ECO:0007669"/>
    <property type="project" value="TreeGrafter"/>
</dbReference>
<evidence type="ECO:0000256" key="6">
    <source>
        <dbReference type="SAM" id="Phobius"/>
    </source>
</evidence>
<dbReference type="GO" id="GO:0015707">
    <property type="term" value="P:nitrite transport"/>
    <property type="evidence" value="ECO:0007669"/>
    <property type="project" value="TreeGrafter"/>
</dbReference>
<evidence type="ECO:0000313" key="7">
    <source>
        <dbReference type="EMBL" id="KAK5113635.1"/>
    </source>
</evidence>
<feature type="transmembrane region" description="Helical" evidence="6">
    <location>
        <begin position="162"/>
        <end position="182"/>
    </location>
</feature>
<feature type="transmembrane region" description="Helical" evidence="6">
    <location>
        <begin position="35"/>
        <end position="54"/>
    </location>
</feature>
<organism evidence="7 8">
    <name type="scientific">Meristemomyces frigidus</name>
    <dbReference type="NCBI Taxonomy" id="1508187"/>
    <lineage>
        <taxon>Eukaryota</taxon>
        <taxon>Fungi</taxon>
        <taxon>Dikarya</taxon>
        <taxon>Ascomycota</taxon>
        <taxon>Pezizomycotina</taxon>
        <taxon>Dothideomycetes</taxon>
        <taxon>Dothideomycetidae</taxon>
        <taxon>Mycosphaerellales</taxon>
        <taxon>Teratosphaeriaceae</taxon>
        <taxon>Meristemomyces</taxon>
    </lineage>
</organism>
<name>A0AAN7TIW0_9PEZI</name>
<gene>
    <name evidence="7" type="ORF">LTR62_003262</name>
</gene>
<keyword evidence="4 6" id="KW-0472">Membrane</keyword>